<dbReference type="InterPro" id="IPR056555">
    <property type="entry name" value="NFD4_C"/>
</dbReference>
<comment type="subcellular location">
    <subcellularLocation>
        <location evidence="1">Membrane</location>
        <topology evidence="1">Multi-pass membrane protein</topology>
    </subcellularLocation>
</comment>
<feature type="domain" description="Nodulin-like" evidence="7">
    <location>
        <begin position="16"/>
        <end position="276"/>
    </location>
</feature>
<feature type="transmembrane region" description="Helical" evidence="6">
    <location>
        <begin position="63"/>
        <end position="89"/>
    </location>
</feature>
<dbReference type="InterPro" id="IPR036259">
    <property type="entry name" value="MFS_trans_sf"/>
</dbReference>
<feature type="transmembrane region" description="Helical" evidence="6">
    <location>
        <begin position="405"/>
        <end position="427"/>
    </location>
</feature>
<accession>A0ABP0X0M1</accession>
<keyword evidence="3 6" id="KW-1133">Transmembrane helix</keyword>
<reference evidence="9" key="1">
    <citation type="submission" date="2024-02" db="EMBL/GenBank/DDBJ databases">
        <authorList>
            <consortium name="ELIXIR-Norway"/>
            <consortium name="Elixir Norway"/>
        </authorList>
    </citation>
    <scope>NUCLEOTIDE SEQUENCE</scope>
</reference>
<feature type="transmembrane region" description="Helical" evidence="6">
    <location>
        <begin position="228"/>
        <end position="247"/>
    </location>
</feature>
<evidence type="ECO:0000256" key="2">
    <source>
        <dbReference type="ARBA" id="ARBA00022692"/>
    </source>
</evidence>
<dbReference type="PANTHER" id="PTHR21576">
    <property type="entry name" value="UNCHARACTERIZED NODULIN-LIKE PROTEIN"/>
    <property type="match status" value="1"/>
</dbReference>
<evidence type="ECO:0000256" key="3">
    <source>
        <dbReference type="ARBA" id="ARBA00022989"/>
    </source>
</evidence>
<feature type="compositionally biased region" description="Polar residues" evidence="5">
    <location>
        <begin position="616"/>
        <end position="628"/>
    </location>
</feature>
<feature type="region of interest" description="Disordered" evidence="5">
    <location>
        <begin position="297"/>
        <end position="316"/>
    </location>
</feature>
<feature type="transmembrane region" description="Helical" evidence="6">
    <location>
        <begin position="177"/>
        <end position="196"/>
    </location>
</feature>
<dbReference type="Pfam" id="PF06813">
    <property type="entry name" value="Nodulin-like"/>
    <property type="match status" value="1"/>
</dbReference>
<gene>
    <name evidence="9" type="ORF">CSSPJE1EN1_LOCUS17592</name>
</gene>
<proteinExistence type="predicted"/>
<keyword evidence="2 6" id="KW-0812">Transmembrane</keyword>
<feature type="transmembrane region" description="Helical" evidence="6">
    <location>
        <begin position="149"/>
        <end position="171"/>
    </location>
</feature>
<sequence length="654" mass="70603">MASPSRDAFAKIWNNRWFVLVAAMWLQACAGIGYMFGAISPVLKTSLGYNQKQINRLGVAKDIGDSVGLLAGFLCDVLPTWALILLGALQNFLGYGWLWLTVTHRVPPLHFALICVLIGVGTNGESYFNTAALVTCVRNFSDNRGPVVGILKGFAGLSGAIFTLVYTATFAPDQASISFMVAVIPTSVAILVMFVLRHVPSPAAALAGRSSSAENDVTRVQESQNFKFVYGVCLALAAYLLITILMQDIADVSHTVTVAFAYGLLFLLALPLVIPFRAAVMTTESTSSKQTLLEDCKSRKEKHTHNNHSSPPHTDEVLFSELEDEKETWPENERQQRLDRASSRLFRAVAQGAIKLKRRQKAGPRRGEDFTMKQAAVKADFWLLFFSVVCGAGSGLMVIDNLGQISQSLGFANAHIFVSMLSIWNFLGRIGGGYVSEIIARDYVFPRPIVMAAAQAGMAIGHVLLAFGCPGSLYVGSLLVGLGYGSHWSVTPATASELFGLKHFGILYNVLTIANPAGSLIFSGLIAGTLYDREAQKQRGLNALAFSSVATEQFVIQNTDEALLCEGAICFQETLFIMTGVCILGIVLNLVLVARTLPVYGVGVQKRTCPAAAATSARNGNSNPNAKQSQEEERNPSCCSITTYSAFQSSKFLS</sequence>
<feature type="transmembrane region" description="Helical" evidence="6">
    <location>
        <begin position="259"/>
        <end position="280"/>
    </location>
</feature>
<dbReference type="SUPFAM" id="SSF103473">
    <property type="entry name" value="MFS general substrate transporter"/>
    <property type="match status" value="1"/>
</dbReference>
<dbReference type="PANTHER" id="PTHR21576:SF73">
    <property type="entry name" value="F1C9.29 PROTEIN-RELATED"/>
    <property type="match status" value="1"/>
</dbReference>
<feature type="transmembrane region" description="Helical" evidence="6">
    <location>
        <begin position="381"/>
        <end position="399"/>
    </location>
</feature>
<evidence type="ECO:0000256" key="6">
    <source>
        <dbReference type="SAM" id="Phobius"/>
    </source>
</evidence>
<name>A0ABP0X0M1_9BRYO</name>
<keyword evidence="4 6" id="KW-0472">Membrane</keyword>
<evidence type="ECO:0000313" key="10">
    <source>
        <dbReference type="Proteomes" id="UP001497444"/>
    </source>
</evidence>
<dbReference type="EMBL" id="OZ020099">
    <property type="protein sequence ID" value="CAK9272114.1"/>
    <property type="molecule type" value="Genomic_DNA"/>
</dbReference>
<evidence type="ECO:0000259" key="7">
    <source>
        <dbReference type="Pfam" id="PF06813"/>
    </source>
</evidence>
<keyword evidence="10" id="KW-1185">Reference proteome</keyword>
<feature type="domain" description="NFD4 C-terminal" evidence="8">
    <location>
        <begin position="372"/>
        <end position="537"/>
    </location>
</feature>
<dbReference type="PROSITE" id="PS51257">
    <property type="entry name" value="PROKAR_LIPOPROTEIN"/>
    <property type="match status" value="1"/>
</dbReference>
<evidence type="ECO:0000256" key="5">
    <source>
        <dbReference type="SAM" id="MobiDB-lite"/>
    </source>
</evidence>
<evidence type="ECO:0000256" key="1">
    <source>
        <dbReference type="ARBA" id="ARBA00004141"/>
    </source>
</evidence>
<feature type="non-terminal residue" evidence="9">
    <location>
        <position position="654"/>
    </location>
</feature>
<evidence type="ECO:0008006" key="11">
    <source>
        <dbReference type="Google" id="ProtNLM"/>
    </source>
</evidence>
<evidence type="ECO:0000256" key="4">
    <source>
        <dbReference type="ARBA" id="ARBA00023136"/>
    </source>
</evidence>
<feature type="transmembrane region" description="Helical" evidence="6">
    <location>
        <begin position="575"/>
        <end position="597"/>
    </location>
</feature>
<feature type="transmembrane region" description="Helical" evidence="6">
    <location>
        <begin position="17"/>
        <end position="43"/>
    </location>
</feature>
<dbReference type="CDD" id="cd17354">
    <property type="entry name" value="MFS_Mch1p_like"/>
    <property type="match status" value="1"/>
</dbReference>
<protein>
    <recommendedName>
        <fullName evidence="11">Nodulin-like domain-containing protein</fullName>
    </recommendedName>
</protein>
<evidence type="ECO:0000259" key="8">
    <source>
        <dbReference type="Pfam" id="PF23262"/>
    </source>
</evidence>
<dbReference type="InterPro" id="IPR010658">
    <property type="entry name" value="Nodulin-like"/>
</dbReference>
<feature type="transmembrane region" description="Helical" evidence="6">
    <location>
        <begin position="506"/>
        <end position="531"/>
    </location>
</feature>
<feature type="transmembrane region" description="Helical" evidence="6">
    <location>
        <begin position="473"/>
        <end position="494"/>
    </location>
</feature>
<dbReference type="Pfam" id="PF23262">
    <property type="entry name" value="NFD4_C"/>
    <property type="match status" value="1"/>
</dbReference>
<dbReference type="Gene3D" id="1.20.1250.20">
    <property type="entry name" value="MFS general substrate transporter like domains"/>
    <property type="match status" value="2"/>
</dbReference>
<feature type="region of interest" description="Disordered" evidence="5">
    <location>
        <begin position="615"/>
        <end position="637"/>
    </location>
</feature>
<evidence type="ECO:0000313" key="9">
    <source>
        <dbReference type="EMBL" id="CAK9272114.1"/>
    </source>
</evidence>
<dbReference type="Proteomes" id="UP001497444">
    <property type="component" value="Chromosome 4"/>
</dbReference>
<organism evidence="9 10">
    <name type="scientific">Sphagnum jensenii</name>
    <dbReference type="NCBI Taxonomy" id="128206"/>
    <lineage>
        <taxon>Eukaryota</taxon>
        <taxon>Viridiplantae</taxon>
        <taxon>Streptophyta</taxon>
        <taxon>Embryophyta</taxon>
        <taxon>Bryophyta</taxon>
        <taxon>Sphagnophytina</taxon>
        <taxon>Sphagnopsida</taxon>
        <taxon>Sphagnales</taxon>
        <taxon>Sphagnaceae</taxon>
        <taxon>Sphagnum</taxon>
    </lineage>
</organism>